<dbReference type="CDD" id="cd09272">
    <property type="entry name" value="RNase_HI_RT_Ty1"/>
    <property type="match status" value="1"/>
</dbReference>
<evidence type="ECO:0000313" key="4">
    <source>
        <dbReference type="Proteomes" id="UP000436088"/>
    </source>
</evidence>
<organism evidence="3 4">
    <name type="scientific">Hibiscus syriacus</name>
    <name type="common">Rose of Sharon</name>
    <dbReference type="NCBI Taxonomy" id="106335"/>
    <lineage>
        <taxon>Eukaryota</taxon>
        <taxon>Viridiplantae</taxon>
        <taxon>Streptophyta</taxon>
        <taxon>Embryophyta</taxon>
        <taxon>Tracheophyta</taxon>
        <taxon>Spermatophyta</taxon>
        <taxon>Magnoliopsida</taxon>
        <taxon>eudicotyledons</taxon>
        <taxon>Gunneridae</taxon>
        <taxon>Pentapetalae</taxon>
        <taxon>rosids</taxon>
        <taxon>malvids</taxon>
        <taxon>Malvales</taxon>
        <taxon>Malvaceae</taxon>
        <taxon>Malvoideae</taxon>
        <taxon>Hibiscus</taxon>
    </lineage>
</organism>
<feature type="compositionally biased region" description="Polar residues" evidence="1">
    <location>
        <begin position="569"/>
        <end position="584"/>
    </location>
</feature>
<dbReference type="InterPro" id="IPR043502">
    <property type="entry name" value="DNA/RNA_pol_sf"/>
</dbReference>
<feature type="region of interest" description="Disordered" evidence="1">
    <location>
        <begin position="236"/>
        <end position="263"/>
    </location>
</feature>
<evidence type="ECO:0000259" key="2">
    <source>
        <dbReference type="Pfam" id="PF03109"/>
    </source>
</evidence>
<sequence>MNNSGKVHWEAVKWILRYLRGTTNKALCFKGGDTILTGYVDADLARNIDIKRSTTGYVYTLGGTAMSWVSQLHKIVALSTTEAEYVAVTEASKEMVWLQSFLKELGKKQKNNVLYCDSQSVIHLAKNPSFHSRTKHIQLRYHFIRSLMKDGTLKLEKISGAQNQADMLTKTVTTDKLKLCSVSVGMLVKRSAAVRRRKQNWLNSVINFRQIEDFGEVSMKRDSGNEMHSVNELHGIKNAQNVDHHESKKGNNQKSENDKRNSDERKQFVNELNDRKISDFADYQEGRIGKQSSSSSSSSGTFDDDPYGISNLNHRKSGNFSVENSFLFNDKESPQRSTIETTGFYDNASAVFDDYGSRSEDKFDLEEEHKIHEYESVSQSHILSEKRSAPIVFVSSTSSAGPSHVDDLPPTFDNYDPSSESEGELDKFEYGIRNKDCRHAPYALSSSEAENDASAGLKQSPPPLEEDSILVALDIVRPGANVMPRSQLNQVLDAELGPGWSTKLTSFDYEPLAAASLGQIPLLKGTRITRKFSTFRVGIKSNMTKTFPSDEMKMSEKEQPCTSVPEIVSSGSAKSSEVQTSIGERSTHVHPRLPDYDTLTAFLNSLKQNRQ</sequence>
<evidence type="ECO:0000313" key="3">
    <source>
        <dbReference type="EMBL" id="KAE8735417.1"/>
    </source>
</evidence>
<feature type="region of interest" description="Disordered" evidence="1">
    <location>
        <begin position="566"/>
        <end position="592"/>
    </location>
</feature>
<reference evidence="3" key="1">
    <citation type="submission" date="2019-09" db="EMBL/GenBank/DDBJ databases">
        <title>Draft genome information of white flower Hibiscus syriacus.</title>
        <authorList>
            <person name="Kim Y.-M."/>
        </authorList>
    </citation>
    <scope>NUCLEOTIDE SEQUENCE [LARGE SCALE GENOMIC DNA]</scope>
    <source>
        <strain evidence="3">YM2019G1</strain>
    </source>
</reference>
<dbReference type="PANTHER" id="PTHR11439">
    <property type="entry name" value="GAG-POL-RELATED RETROTRANSPOSON"/>
    <property type="match status" value="1"/>
</dbReference>
<feature type="domain" description="ABC1 atypical kinase-like" evidence="2">
    <location>
        <begin position="479"/>
        <end position="520"/>
    </location>
</feature>
<dbReference type="Proteomes" id="UP000436088">
    <property type="component" value="Unassembled WGS sequence"/>
</dbReference>
<dbReference type="InterPro" id="IPR004147">
    <property type="entry name" value="ABC1_dom"/>
</dbReference>
<dbReference type="GO" id="GO:0003676">
    <property type="term" value="F:nucleic acid binding"/>
    <property type="evidence" value="ECO:0007669"/>
    <property type="project" value="InterPro"/>
</dbReference>
<dbReference type="EMBL" id="VEPZ02000032">
    <property type="protein sequence ID" value="KAE8735417.1"/>
    <property type="molecule type" value="Genomic_DNA"/>
</dbReference>
<dbReference type="Gene3D" id="3.30.420.10">
    <property type="entry name" value="Ribonuclease H-like superfamily/Ribonuclease H"/>
    <property type="match status" value="1"/>
</dbReference>
<dbReference type="AlphaFoldDB" id="A0A6A3D451"/>
<keyword evidence="4" id="KW-1185">Reference proteome</keyword>
<evidence type="ECO:0000256" key="1">
    <source>
        <dbReference type="SAM" id="MobiDB-lite"/>
    </source>
</evidence>
<dbReference type="Pfam" id="PF03109">
    <property type="entry name" value="ABC1"/>
    <property type="match status" value="1"/>
</dbReference>
<feature type="region of interest" description="Disordered" evidence="1">
    <location>
        <begin position="280"/>
        <end position="314"/>
    </location>
</feature>
<accession>A0A6A3D451</accession>
<dbReference type="SUPFAM" id="SSF56672">
    <property type="entry name" value="DNA/RNA polymerases"/>
    <property type="match status" value="1"/>
</dbReference>
<feature type="compositionally biased region" description="Basic and acidic residues" evidence="1">
    <location>
        <begin position="242"/>
        <end position="263"/>
    </location>
</feature>
<comment type="caution">
    <text evidence="3">The sequence shown here is derived from an EMBL/GenBank/DDBJ whole genome shotgun (WGS) entry which is preliminary data.</text>
</comment>
<dbReference type="PANTHER" id="PTHR11439:SF467">
    <property type="entry name" value="INTEGRASE CATALYTIC DOMAIN-CONTAINING PROTEIN"/>
    <property type="match status" value="1"/>
</dbReference>
<protein>
    <recommendedName>
        <fullName evidence="2">ABC1 atypical kinase-like domain-containing protein</fullName>
    </recommendedName>
</protein>
<gene>
    <name evidence="3" type="ORF">F3Y22_tig00000340pilonHSYRG00351</name>
</gene>
<name>A0A6A3D451_HIBSY</name>
<proteinExistence type="predicted"/>
<dbReference type="InterPro" id="IPR036397">
    <property type="entry name" value="RNaseH_sf"/>
</dbReference>